<evidence type="ECO:0000313" key="11">
    <source>
        <dbReference type="Ensembl" id="ENSEEEP00000019716.2"/>
    </source>
</evidence>
<dbReference type="GO" id="GO:0016020">
    <property type="term" value="C:membrane"/>
    <property type="evidence" value="ECO:0007669"/>
    <property type="project" value="UniProtKB-SubCell"/>
</dbReference>
<keyword evidence="6" id="KW-1015">Disulfide bond</keyword>
<keyword evidence="3" id="KW-0732">Signal</keyword>
<evidence type="ECO:0000256" key="7">
    <source>
        <dbReference type="ARBA" id="ARBA00023180"/>
    </source>
</evidence>
<reference evidence="12" key="2">
    <citation type="journal article" date="2017" name="Sci. Adv.">
        <title>A tail of two voltages: Proteomic comparison of the three electric organs of the electric eel.</title>
        <authorList>
            <person name="Traeger L.L."/>
            <person name="Sabat G."/>
            <person name="Barrett-Wilt G.A."/>
            <person name="Wells G.B."/>
            <person name="Sussman M.R."/>
        </authorList>
    </citation>
    <scope>NUCLEOTIDE SEQUENCE [LARGE SCALE GENOMIC DNA]</scope>
</reference>
<feature type="domain" description="Ig-like" evidence="10">
    <location>
        <begin position="130"/>
        <end position="217"/>
    </location>
</feature>
<keyword evidence="5 9" id="KW-0472">Membrane</keyword>
<dbReference type="FunFam" id="3.80.10.10:FF:000782">
    <property type="entry name" value="Si:ch211-196h16.4"/>
    <property type="match status" value="1"/>
</dbReference>
<dbReference type="SMART" id="SM00409">
    <property type="entry name" value="IG"/>
    <property type="match status" value="2"/>
</dbReference>
<dbReference type="Pfam" id="PF22705">
    <property type="entry name" value="C2-set_3"/>
    <property type="match status" value="1"/>
</dbReference>
<dbReference type="InterPro" id="IPR007110">
    <property type="entry name" value="Ig-like_dom"/>
</dbReference>
<feature type="transmembrane region" description="Helical" evidence="9">
    <location>
        <begin position="225"/>
        <end position="247"/>
    </location>
</feature>
<dbReference type="SUPFAM" id="SSF48726">
    <property type="entry name" value="Immunoglobulin"/>
    <property type="match status" value="2"/>
</dbReference>
<evidence type="ECO:0000256" key="4">
    <source>
        <dbReference type="ARBA" id="ARBA00022737"/>
    </source>
</evidence>
<dbReference type="Ensembl" id="ENSEEET00000019934.2">
    <property type="protein sequence ID" value="ENSEEEP00000019716.2"/>
    <property type="gene ID" value="ENSEEEG00000026315.1"/>
</dbReference>
<dbReference type="GO" id="GO:0050863">
    <property type="term" value="P:regulation of T cell activation"/>
    <property type="evidence" value="ECO:0007669"/>
    <property type="project" value="UniProtKB-ARBA"/>
</dbReference>
<keyword evidence="7" id="KW-0325">Glycoprotein</keyword>
<evidence type="ECO:0000256" key="6">
    <source>
        <dbReference type="ARBA" id="ARBA00023157"/>
    </source>
</evidence>
<keyword evidence="9" id="KW-0812">Transmembrane</keyword>
<evidence type="ECO:0000313" key="12">
    <source>
        <dbReference type="Proteomes" id="UP000314983"/>
    </source>
</evidence>
<dbReference type="InterPro" id="IPR001611">
    <property type="entry name" value="Leu-rich_rpt"/>
</dbReference>
<keyword evidence="8" id="KW-0393">Immunoglobulin domain</keyword>
<evidence type="ECO:0000256" key="5">
    <source>
        <dbReference type="ARBA" id="ARBA00023136"/>
    </source>
</evidence>
<dbReference type="OMA" id="LMEDAHC"/>
<dbReference type="FunFam" id="3.80.10.10:FF:000947">
    <property type="entry name" value="Si:dkey-286j17.4"/>
    <property type="match status" value="1"/>
</dbReference>
<dbReference type="InterPro" id="IPR003599">
    <property type="entry name" value="Ig_sub"/>
</dbReference>
<accession>A0A4W4F7N1</accession>
<keyword evidence="2" id="KW-0433">Leucine-rich repeat</keyword>
<evidence type="ECO:0000256" key="3">
    <source>
        <dbReference type="ARBA" id="ARBA00022729"/>
    </source>
</evidence>
<comment type="subcellular location">
    <subcellularLocation>
        <location evidence="1">Membrane</location>
    </subcellularLocation>
</comment>
<dbReference type="InterPro" id="IPR036179">
    <property type="entry name" value="Ig-like_dom_sf"/>
</dbReference>
<reference evidence="11" key="5">
    <citation type="submission" date="2025-09" db="UniProtKB">
        <authorList>
            <consortium name="Ensembl"/>
        </authorList>
    </citation>
    <scope>IDENTIFICATION</scope>
</reference>
<keyword evidence="12" id="KW-1185">Reference proteome</keyword>
<dbReference type="SMART" id="SM00368">
    <property type="entry name" value="LRR_RI"/>
    <property type="match status" value="14"/>
</dbReference>
<evidence type="ECO:0000256" key="9">
    <source>
        <dbReference type="SAM" id="Phobius"/>
    </source>
</evidence>
<name>A0A4W4F7N1_ELEEL</name>
<dbReference type="InterPro" id="IPR013106">
    <property type="entry name" value="Ig_V-set"/>
</dbReference>
<feature type="domain" description="Ig-like" evidence="10">
    <location>
        <begin position="24"/>
        <end position="118"/>
    </location>
</feature>
<dbReference type="InterPro" id="IPR013783">
    <property type="entry name" value="Ig-like_fold"/>
</dbReference>
<dbReference type="Gene3D" id="2.60.40.10">
    <property type="entry name" value="Immunoglobulins"/>
    <property type="match status" value="2"/>
</dbReference>
<dbReference type="SMART" id="SM00367">
    <property type="entry name" value="LRR_CC"/>
    <property type="match status" value="7"/>
</dbReference>
<dbReference type="SUPFAM" id="SSF52047">
    <property type="entry name" value="RNI-like"/>
    <property type="match status" value="2"/>
</dbReference>
<dbReference type="FunFam" id="2.60.40.10:FF:000142">
    <property type="entry name" value="V-set domain-containing T-cell activation inhibitor 1"/>
    <property type="match status" value="1"/>
</dbReference>
<keyword evidence="4" id="KW-0677">Repeat</keyword>
<keyword evidence="9" id="KW-1133">Transmembrane helix</keyword>
<dbReference type="FunFam" id="3.80.10.10:FF:000100">
    <property type="entry name" value="Si:dkey-11n14.1"/>
    <property type="match status" value="1"/>
</dbReference>
<dbReference type="Pfam" id="PF07686">
    <property type="entry name" value="V-set"/>
    <property type="match status" value="1"/>
</dbReference>
<reference evidence="12" key="1">
    <citation type="journal article" date="2014" name="Science">
        <title>Nonhuman genetics. Genomic basis for the convergent evolution of electric organs.</title>
        <authorList>
            <person name="Gallant J.R."/>
            <person name="Traeger L.L."/>
            <person name="Volkening J.D."/>
            <person name="Moffett H."/>
            <person name="Chen P.H."/>
            <person name="Novina C.D."/>
            <person name="Phillips G.N.Jr."/>
            <person name="Anand R."/>
            <person name="Wells G.B."/>
            <person name="Pinch M."/>
            <person name="Guth R."/>
            <person name="Unguez G.A."/>
            <person name="Albert J.S."/>
            <person name="Zakon H.H."/>
            <person name="Samanta M.P."/>
            <person name="Sussman M.R."/>
        </authorList>
    </citation>
    <scope>NUCLEOTIDE SEQUENCE [LARGE SCALE GENOMIC DNA]</scope>
</reference>
<dbReference type="InterPro" id="IPR032675">
    <property type="entry name" value="LRR_dom_sf"/>
</dbReference>
<dbReference type="PROSITE" id="PS50835">
    <property type="entry name" value="IG_LIKE"/>
    <property type="match status" value="2"/>
</dbReference>
<dbReference type="Pfam" id="PF13516">
    <property type="entry name" value="LRR_6"/>
    <property type="match status" value="8"/>
</dbReference>
<dbReference type="GeneTree" id="ENSGT01150000286911"/>
<evidence type="ECO:0000256" key="1">
    <source>
        <dbReference type="ARBA" id="ARBA00004370"/>
    </source>
</evidence>
<dbReference type="GO" id="GO:1903037">
    <property type="term" value="P:regulation of leukocyte cell-cell adhesion"/>
    <property type="evidence" value="ECO:0007669"/>
    <property type="project" value="UniProtKB-ARBA"/>
</dbReference>
<evidence type="ECO:0000259" key="10">
    <source>
        <dbReference type="PROSITE" id="PS50835"/>
    </source>
</evidence>
<sequence>MFLIVGAQKFNVEGPAVPVFAAPGSDIVLPCSIKPTMSAVDMEVKWSRTDLNNTVVHHYENKEDKNNGQDRSYRGRTALFEEKLQYGNTSLLLKNVKVSDGGQYTCRVDSVHQQDHVSVLLKIEAVGRTPEITVLGTDASGGVLLQCDSKGWWPASGLYLQWLDSKGAELAKVTESCGDDKGFNVRLRLTALKSDTNTYICRVKREQNMMQEKINITDHLPRPDYTAAIVVPVVLILLSALVGVVYYRRRAKQERVKRDIETADLCMRRGGEDRLGGMNFTDAQWAYVEHTLLTSEEDLEEFDLSKYDQSEEGFLKLQKVVKSCRKAQLSNCKLTEKSCEVLASVLTSNSHLTELNLSNNKLCDSGVKKLCTGLQSPSCKLEKLRLYNCSIREEGCAALASALKKNPSSHLRELNLSNNEPGVSGVKKLSDLLEDPHCKLEKLELYKCSITEEGCAALASALKKNPSSHLRELNLSNNKPGHSGVKKLSDLLKDQRCTLETLQLYNCSITEEGCAALASALKKNPSHLRELNLSYNKPGDSGVKKLSDLLEDPHCKLEKLELYNCSITEEGCAALASALKKNPSSHLRELNLNYNKPGDSGVEKLSDLLKDPHCKLETLQLFNCSITEEGFAALASALKKNPSSHLRELNLSNNEPGDSGVKKLCELLEDPHYKLEILELFNCSITEEGCAALASALKKNPSSHLRELNLNWNKPGDSGVKKLSDLLEYPLCKQEKL</sequence>
<dbReference type="Gene3D" id="3.80.10.10">
    <property type="entry name" value="Ribonuclease Inhibitor"/>
    <property type="match status" value="3"/>
</dbReference>
<evidence type="ECO:0000256" key="2">
    <source>
        <dbReference type="ARBA" id="ARBA00022614"/>
    </source>
</evidence>
<dbReference type="InterPro" id="IPR053896">
    <property type="entry name" value="BTN3A2-like_Ig-C"/>
</dbReference>
<dbReference type="InterPro" id="IPR051261">
    <property type="entry name" value="NLR"/>
</dbReference>
<evidence type="ECO:0000256" key="8">
    <source>
        <dbReference type="ARBA" id="ARBA00023319"/>
    </source>
</evidence>
<gene>
    <name evidence="11" type="primary">LOC118240669</name>
</gene>
<dbReference type="PANTHER" id="PTHR24106">
    <property type="entry name" value="NACHT, LRR AND CARD DOMAINS-CONTAINING"/>
    <property type="match status" value="1"/>
</dbReference>
<dbReference type="Proteomes" id="UP000314983">
    <property type="component" value="Chromosome 22"/>
</dbReference>
<reference evidence="11" key="4">
    <citation type="submission" date="2025-08" db="UniProtKB">
        <authorList>
            <consortium name="Ensembl"/>
        </authorList>
    </citation>
    <scope>IDENTIFICATION</scope>
</reference>
<reference evidence="11" key="3">
    <citation type="submission" date="2020-05" db="EMBL/GenBank/DDBJ databases">
        <title>Electrophorus electricus (electric eel) genome, fEleEle1, primary haplotype.</title>
        <authorList>
            <person name="Myers G."/>
            <person name="Meyer A."/>
            <person name="Fedrigo O."/>
            <person name="Formenti G."/>
            <person name="Rhie A."/>
            <person name="Tracey A."/>
            <person name="Sims Y."/>
            <person name="Jarvis E.D."/>
        </authorList>
    </citation>
    <scope>NUCLEOTIDE SEQUENCE [LARGE SCALE GENOMIC DNA]</scope>
</reference>
<dbReference type="AlphaFoldDB" id="A0A4W4F7N1"/>
<dbReference type="InterPro" id="IPR006553">
    <property type="entry name" value="Leu-rich_rpt_Cys-con_subtyp"/>
</dbReference>
<protein>
    <recommendedName>
        <fullName evidence="10">Ig-like domain-containing protein</fullName>
    </recommendedName>
</protein>
<proteinExistence type="predicted"/>
<dbReference type="CDD" id="cd00116">
    <property type="entry name" value="LRR_RI"/>
    <property type="match status" value="1"/>
</dbReference>
<organism evidence="11 12">
    <name type="scientific">Electrophorus electricus</name>
    <name type="common">Electric eel</name>
    <name type="synonym">Gymnotus electricus</name>
    <dbReference type="NCBI Taxonomy" id="8005"/>
    <lineage>
        <taxon>Eukaryota</taxon>
        <taxon>Metazoa</taxon>
        <taxon>Chordata</taxon>
        <taxon>Craniata</taxon>
        <taxon>Vertebrata</taxon>
        <taxon>Euteleostomi</taxon>
        <taxon>Actinopterygii</taxon>
        <taxon>Neopterygii</taxon>
        <taxon>Teleostei</taxon>
        <taxon>Ostariophysi</taxon>
        <taxon>Gymnotiformes</taxon>
        <taxon>Gymnotoidei</taxon>
        <taxon>Gymnotidae</taxon>
        <taxon>Electrophorus</taxon>
    </lineage>
</organism>